<sequence>MYLSQLQRLVQQISRWVRGDGNLQNFQDIQEGGGNPPPAQEGAPDNSPWARRGSVVCGVTEGILGLLLALLGEAVPSRGESLDRSGSMFDGVSTQIATLDPDGGWRGNAARAYGAKNLAQSQHTTLIADLDRLTGELVSSQADAVKRARDLLSAEIWIVLVLLVVCIGLELHGPEGQILSFHIAIPICTMAVFTAATALGVLAATTSQNASAVQAATQRLTAMAAALTTGADTVPSSPKMTFPPIHSLSEFDLTEATGPTPPQLPDLQSTLAELPGAPEFHLATRAGAGFPDFGAPQLPITELTGLPTLPDPTNLTDPTSMLADLPTIAQLSTTLSQLTNLAGPTSATTQPAQQHTTPADHRTQDDATNTPDTATATAATSSSERAPLDTQTHPHRQRLLT</sequence>
<feature type="region of interest" description="Disordered" evidence="1">
    <location>
        <begin position="24"/>
        <end position="49"/>
    </location>
</feature>
<dbReference type="RefSeq" id="WP_012396931.1">
    <property type="nucleotide sequence ID" value="NC_010612.1"/>
</dbReference>
<gene>
    <name evidence="4" type="ordered locus">MMAR_5431</name>
</gene>
<organism evidence="4 5">
    <name type="scientific">Mycobacterium marinum (strain ATCC BAA-535 / M)</name>
    <dbReference type="NCBI Taxonomy" id="216594"/>
    <lineage>
        <taxon>Bacteria</taxon>
        <taxon>Bacillati</taxon>
        <taxon>Actinomycetota</taxon>
        <taxon>Actinomycetes</taxon>
        <taxon>Mycobacteriales</taxon>
        <taxon>Mycobacteriaceae</taxon>
        <taxon>Mycobacterium</taxon>
        <taxon>Mycobacterium ulcerans group</taxon>
    </lineage>
</organism>
<dbReference type="STRING" id="216594.MMAR_5431"/>
<evidence type="ECO:0000256" key="2">
    <source>
        <dbReference type="SAM" id="Phobius"/>
    </source>
</evidence>
<dbReference type="InterPro" id="IPR043796">
    <property type="entry name" value="ESX-1_EspA/EspE-like"/>
</dbReference>
<keyword evidence="2 4" id="KW-0812">Transmembrane</keyword>
<feature type="transmembrane region" description="Helical" evidence="2">
    <location>
        <begin position="183"/>
        <end position="204"/>
    </location>
</feature>
<evidence type="ECO:0000313" key="4">
    <source>
        <dbReference type="EMBL" id="ACC43838.1"/>
    </source>
</evidence>
<evidence type="ECO:0000313" key="5">
    <source>
        <dbReference type="Proteomes" id="UP000001190"/>
    </source>
</evidence>
<accession>B2HMR9</accession>
<reference evidence="4 5" key="1">
    <citation type="journal article" date="2008" name="Genome Res.">
        <title>Insights from the complete genome sequence of Mycobacterium marinum on the evolution of Mycobacterium tuberculosis.</title>
        <authorList>
            <person name="Stinear T.P."/>
            <person name="Seemann T."/>
            <person name="Harrison P.F."/>
            <person name="Jenkin G.A."/>
            <person name="Davies J.K."/>
            <person name="Johnson P.D."/>
            <person name="Abdellah Z."/>
            <person name="Arrowsmith C."/>
            <person name="Chillingworth T."/>
            <person name="Churcher C."/>
            <person name="Clarke K."/>
            <person name="Cronin A."/>
            <person name="Davis P."/>
            <person name="Goodhead I."/>
            <person name="Holroyd N."/>
            <person name="Jagels K."/>
            <person name="Lord A."/>
            <person name="Moule S."/>
            <person name="Mungall K."/>
            <person name="Norbertczak H."/>
            <person name="Quail M.A."/>
            <person name="Rabbinowitsch E."/>
            <person name="Walker D."/>
            <person name="White B."/>
            <person name="Whitehead S."/>
            <person name="Small P.L."/>
            <person name="Brosch R."/>
            <person name="Ramakrishnan L."/>
            <person name="Fischbach M.A."/>
            <person name="Parkhill J."/>
            <person name="Cole S.T."/>
        </authorList>
    </citation>
    <scope>NUCLEOTIDE SEQUENCE [LARGE SCALE GENOMIC DNA]</scope>
    <source>
        <strain evidence="5">ATCC BAA-535 / M</strain>
    </source>
</reference>
<dbReference type="Pfam" id="PF18879">
    <property type="entry name" value="EspA_EspE"/>
    <property type="match status" value="1"/>
</dbReference>
<keyword evidence="5" id="KW-1185">Reference proteome</keyword>
<dbReference type="AlphaFoldDB" id="B2HMR9"/>
<protein>
    <submittedName>
        <fullName evidence="4">Conserved hypothetical transmembrane protein</fullName>
    </submittedName>
</protein>
<dbReference type="Proteomes" id="UP000001190">
    <property type="component" value="Chromosome"/>
</dbReference>
<dbReference type="EMBL" id="CP000854">
    <property type="protein sequence ID" value="ACC43838.1"/>
    <property type="molecule type" value="Genomic_DNA"/>
</dbReference>
<keyword evidence="2" id="KW-0472">Membrane</keyword>
<evidence type="ECO:0000256" key="1">
    <source>
        <dbReference type="SAM" id="MobiDB-lite"/>
    </source>
</evidence>
<feature type="compositionally biased region" description="Low complexity" evidence="1">
    <location>
        <begin position="366"/>
        <end position="380"/>
    </location>
</feature>
<evidence type="ECO:0000259" key="3">
    <source>
        <dbReference type="Pfam" id="PF18879"/>
    </source>
</evidence>
<dbReference type="KEGG" id="mmi:MMAR_5431"/>
<dbReference type="HOGENOM" id="CLU_037846_1_0_11"/>
<feature type="domain" description="ESX-1 secretion-associated protein EspA/EspE-like" evidence="3">
    <location>
        <begin position="71"/>
        <end position="153"/>
    </location>
</feature>
<keyword evidence="2" id="KW-1133">Transmembrane helix</keyword>
<feature type="transmembrane region" description="Helical" evidence="2">
    <location>
        <begin position="151"/>
        <end position="171"/>
    </location>
</feature>
<feature type="region of interest" description="Disordered" evidence="1">
    <location>
        <begin position="341"/>
        <end position="401"/>
    </location>
</feature>
<name>B2HMR9_MYCMM</name>
<proteinExistence type="predicted"/>
<feature type="compositionally biased region" description="Low complexity" evidence="1">
    <location>
        <begin position="341"/>
        <end position="357"/>
    </location>
</feature>